<name>A0ACC0I662_9ERIC</name>
<keyword evidence="2" id="KW-1185">Reference proteome</keyword>
<sequence length="558" mass="62098">MPGTIHVSVMAHKDLQSSSPTSSILIKVSMGKREYQTWDEGVFSFPLTTLRNNLSITLEDTEGNEISHRGVQSMSVVEKGSWDEFLPLEGGGHVHMNLQFVLSEEECNRIRIMRESAMKKKSGDLLKSLETASTAGGIVSSCLRINHEVSDSQRSVTHNEATSIGNLAPEYAIGNEEEIAIHQKQITPNDADGSEETSPAALMSKMINKFVEKTETKLHHVDVPKTPVFLQENSSDTKKNLVASELKNDQADQLEKPDPLERTPSNVREMISAFESSLAKDMRPGIKPLSTKPQSSKVGSESPEDLNLKEMTKQSKLTSGRLKNPFITRELQQIQTYELKRVEHIGFDQDGTIQIQFKETESIAKHELRKPQEDLVRMSAVEAATILGTMHEEHSEFHQPRNLLVNQKDSDGTSNNSNEINIQGPSEDKLKSTFCENPHSFYVSSGAWVFPDHTRRLCITTGSKQLMDLVGGCGIEEWTHKVKKSISLPENVEECSMQFGNYTEAKKGNKTSHEPRKSRLESSAEVETSTGAVGQAMKIAIMVAFGALVLVTRQRKPR</sequence>
<protein>
    <submittedName>
        <fullName evidence="1">Uncharacterized protein</fullName>
    </submittedName>
</protein>
<comment type="caution">
    <text evidence="1">The sequence shown here is derived from an EMBL/GenBank/DDBJ whole genome shotgun (WGS) entry which is preliminary data.</text>
</comment>
<reference evidence="1 2" key="1">
    <citation type="journal article" date="2022" name="Plant J.">
        <title>Chromosome-level genome of Camellia lanceoleosa provides a valuable resource for understanding genome evolution and self-incompatibility.</title>
        <authorList>
            <person name="Gong W."/>
            <person name="Xiao S."/>
            <person name="Wang L."/>
            <person name="Liao Z."/>
            <person name="Chang Y."/>
            <person name="Mo W."/>
            <person name="Hu G."/>
            <person name="Li W."/>
            <person name="Zhao G."/>
            <person name="Zhu H."/>
            <person name="Hu X."/>
            <person name="Ji K."/>
            <person name="Xiang X."/>
            <person name="Song Q."/>
            <person name="Yuan D."/>
            <person name="Jin S."/>
            <person name="Zhang L."/>
        </authorList>
    </citation>
    <scope>NUCLEOTIDE SEQUENCE [LARGE SCALE GENOMIC DNA]</scope>
    <source>
        <strain evidence="1">SQ_2022a</strain>
    </source>
</reference>
<dbReference type="EMBL" id="CM045763">
    <property type="protein sequence ID" value="KAI8020872.1"/>
    <property type="molecule type" value="Genomic_DNA"/>
</dbReference>
<gene>
    <name evidence="1" type="ORF">LOK49_LG03G01225</name>
</gene>
<dbReference type="Proteomes" id="UP001060215">
    <property type="component" value="Chromosome 6"/>
</dbReference>
<evidence type="ECO:0000313" key="2">
    <source>
        <dbReference type="Proteomes" id="UP001060215"/>
    </source>
</evidence>
<accession>A0ACC0I662</accession>
<organism evidence="1 2">
    <name type="scientific">Camellia lanceoleosa</name>
    <dbReference type="NCBI Taxonomy" id="1840588"/>
    <lineage>
        <taxon>Eukaryota</taxon>
        <taxon>Viridiplantae</taxon>
        <taxon>Streptophyta</taxon>
        <taxon>Embryophyta</taxon>
        <taxon>Tracheophyta</taxon>
        <taxon>Spermatophyta</taxon>
        <taxon>Magnoliopsida</taxon>
        <taxon>eudicotyledons</taxon>
        <taxon>Gunneridae</taxon>
        <taxon>Pentapetalae</taxon>
        <taxon>asterids</taxon>
        <taxon>Ericales</taxon>
        <taxon>Theaceae</taxon>
        <taxon>Camellia</taxon>
    </lineage>
</organism>
<evidence type="ECO:0000313" key="1">
    <source>
        <dbReference type="EMBL" id="KAI8020872.1"/>
    </source>
</evidence>
<proteinExistence type="predicted"/>